<keyword evidence="4" id="KW-1185">Reference proteome</keyword>
<feature type="transmembrane region" description="Helical" evidence="2">
    <location>
        <begin position="122"/>
        <end position="142"/>
    </location>
</feature>
<protein>
    <submittedName>
        <fullName evidence="3">Uncharacterized protein</fullName>
    </submittedName>
</protein>
<reference evidence="3" key="1">
    <citation type="submission" date="2023-07" db="EMBL/GenBank/DDBJ databases">
        <authorList>
            <consortium name="AG Swart"/>
            <person name="Singh M."/>
            <person name="Singh A."/>
            <person name="Seah K."/>
            <person name="Emmerich C."/>
        </authorList>
    </citation>
    <scope>NUCLEOTIDE SEQUENCE</scope>
    <source>
        <strain evidence="3">DP1</strain>
    </source>
</reference>
<keyword evidence="2" id="KW-1133">Transmembrane helix</keyword>
<evidence type="ECO:0000313" key="4">
    <source>
        <dbReference type="Proteomes" id="UP001295684"/>
    </source>
</evidence>
<dbReference type="AlphaFoldDB" id="A0AAD1XYM8"/>
<organism evidence="3 4">
    <name type="scientific">Euplotes crassus</name>
    <dbReference type="NCBI Taxonomy" id="5936"/>
    <lineage>
        <taxon>Eukaryota</taxon>
        <taxon>Sar</taxon>
        <taxon>Alveolata</taxon>
        <taxon>Ciliophora</taxon>
        <taxon>Intramacronucleata</taxon>
        <taxon>Spirotrichea</taxon>
        <taxon>Hypotrichia</taxon>
        <taxon>Euplotida</taxon>
        <taxon>Euplotidae</taxon>
        <taxon>Moneuplotes</taxon>
    </lineage>
</organism>
<accession>A0AAD1XYM8</accession>
<evidence type="ECO:0000313" key="3">
    <source>
        <dbReference type="EMBL" id="CAI2381329.1"/>
    </source>
</evidence>
<comment type="caution">
    <text evidence="3">The sequence shown here is derived from an EMBL/GenBank/DDBJ whole genome shotgun (WGS) entry which is preliminary data.</text>
</comment>
<gene>
    <name evidence="3" type="ORF">ECRASSUSDP1_LOCUS22783</name>
</gene>
<keyword evidence="2" id="KW-0812">Transmembrane</keyword>
<evidence type="ECO:0000256" key="2">
    <source>
        <dbReference type="SAM" id="Phobius"/>
    </source>
</evidence>
<evidence type="ECO:0000256" key="1">
    <source>
        <dbReference type="SAM" id="MobiDB-lite"/>
    </source>
</evidence>
<sequence>MGSVFSSSSQPGQNSKNYQSQESIINSNMNSFDAIFKNKNLKSDGSPIRTKQEIAKTYDESYLPYPINNFYNLDYCWKVTKMMLMHSFFMALPCSLFYTIATDKEIDFISKNIHLWPFRRILKNYFGALAIINLFIHSHSLLTVNYCDRHSPIYNPSQRSSQVIANLIHEENSNERKRRGMSQKK</sequence>
<proteinExistence type="predicted"/>
<name>A0AAD1XYM8_EUPCR</name>
<keyword evidence="2" id="KW-0472">Membrane</keyword>
<dbReference type="EMBL" id="CAMPGE010023381">
    <property type="protein sequence ID" value="CAI2381329.1"/>
    <property type="molecule type" value="Genomic_DNA"/>
</dbReference>
<dbReference type="Proteomes" id="UP001295684">
    <property type="component" value="Unassembled WGS sequence"/>
</dbReference>
<feature type="region of interest" description="Disordered" evidence="1">
    <location>
        <begin position="1"/>
        <end position="20"/>
    </location>
</feature>
<feature type="transmembrane region" description="Helical" evidence="2">
    <location>
        <begin position="83"/>
        <end position="101"/>
    </location>
</feature>